<evidence type="ECO:0000259" key="1">
    <source>
        <dbReference type="Pfam" id="PF01926"/>
    </source>
</evidence>
<gene>
    <name evidence="2" type="ORF">D9756_003429</name>
</gene>
<dbReference type="SUPFAM" id="SSF52540">
    <property type="entry name" value="P-loop containing nucleoside triphosphate hydrolases"/>
    <property type="match status" value="1"/>
</dbReference>
<reference evidence="2 3" key="1">
    <citation type="journal article" date="2020" name="ISME J.">
        <title>Uncovering the hidden diversity of litter-decomposition mechanisms in mushroom-forming fungi.</title>
        <authorList>
            <person name="Floudas D."/>
            <person name="Bentzer J."/>
            <person name="Ahren D."/>
            <person name="Johansson T."/>
            <person name="Persson P."/>
            <person name="Tunlid A."/>
        </authorList>
    </citation>
    <scope>NUCLEOTIDE SEQUENCE [LARGE SCALE GENOMIC DNA]</scope>
    <source>
        <strain evidence="2 3">CBS 146.42</strain>
    </source>
</reference>
<evidence type="ECO:0000313" key="2">
    <source>
        <dbReference type="EMBL" id="KAF5359589.1"/>
    </source>
</evidence>
<sequence length="255" mass="28883">MRLSQVYSFSLQYVDWEFPNIQVPDTLKIPQLHVLSRVMGNALSGLLRVDDIIQSDIIIAVVGQTGVGKSTFINRAAGDDILPVNHGLTPLPSEVRHVECRDPERYGNRRVVFVDTPAFDSERDEKEVERKLKRWLKKFFSRKARISGILYLHRITDTKLTDPPGPRLTLLESLCRGSVGGFPRRVMMVTTMWGNLQSPQVGQEREAELQKLWDRQVPRGDAPSEVQRFDDTPESAWSTVFALLGEVSQAEGARN</sequence>
<accession>A0A8H5LJM6</accession>
<comment type="caution">
    <text evidence="2">The sequence shown here is derived from an EMBL/GenBank/DDBJ whole genome shotgun (WGS) entry which is preliminary data.</text>
</comment>
<dbReference type="Proteomes" id="UP000559027">
    <property type="component" value="Unassembled WGS sequence"/>
</dbReference>
<protein>
    <recommendedName>
        <fullName evidence="1">G domain-containing protein</fullName>
    </recommendedName>
</protein>
<proteinExistence type="predicted"/>
<dbReference type="InterPro" id="IPR006073">
    <property type="entry name" value="GTP-bd"/>
</dbReference>
<dbReference type="OrthoDB" id="2846732at2759"/>
<dbReference type="Pfam" id="PF01926">
    <property type="entry name" value="MMR_HSR1"/>
    <property type="match status" value="1"/>
</dbReference>
<organism evidence="2 3">
    <name type="scientific">Leucocoprinus leucothites</name>
    <dbReference type="NCBI Taxonomy" id="201217"/>
    <lineage>
        <taxon>Eukaryota</taxon>
        <taxon>Fungi</taxon>
        <taxon>Dikarya</taxon>
        <taxon>Basidiomycota</taxon>
        <taxon>Agaricomycotina</taxon>
        <taxon>Agaricomycetes</taxon>
        <taxon>Agaricomycetidae</taxon>
        <taxon>Agaricales</taxon>
        <taxon>Agaricineae</taxon>
        <taxon>Agaricaceae</taxon>
        <taxon>Leucocoprinus</taxon>
    </lineage>
</organism>
<dbReference type="InterPro" id="IPR027417">
    <property type="entry name" value="P-loop_NTPase"/>
</dbReference>
<feature type="domain" description="G" evidence="1">
    <location>
        <begin position="59"/>
        <end position="134"/>
    </location>
</feature>
<evidence type="ECO:0000313" key="3">
    <source>
        <dbReference type="Proteomes" id="UP000559027"/>
    </source>
</evidence>
<name>A0A8H5LJM6_9AGAR</name>
<dbReference type="GO" id="GO:0005525">
    <property type="term" value="F:GTP binding"/>
    <property type="evidence" value="ECO:0007669"/>
    <property type="project" value="InterPro"/>
</dbReference>
<dbReference type="Gene3D" id="3.40.50.300">
    <property type="entry name" value="P-loop containing nucleotide triphosphate hydrolases"/>
    <property type="match status" value="1"/>
</dbReference>
<dbReference type="AlphaFoldDB" id="A0A8H5LJM6"/>
<keyword evidence="3" id="KW-1185">Reference proteome</keyword>
<dbReference type="EMBL" id="JAACJO010000004">
    <property type="protein sequence ID" value="KAF5359589.1"/>
    <property type="molecule type" value="Genomic_DNA"/>
</dbReference>